<evidence type="ECO:0000256" key="8">
    <source>
        <dbReference type="ARBA" id="ARBA00022801"/>
    </source>
</evidence>
<dbReference type="PANTHER" id="PTHR34448">
    <property type="entry name" value="AMINOPEPTIDASE"/>
    <property type="match status" value="1"/>
</dbReference>
<dbReference type="STRING" id="338966.Ppro_2115"/>
<evidence type="ECO:0000256" key="7">
    <source>
        <dbReference type="ARBA" id="ARBA00022723"/>
    </source>
</evidence>
<dbReference type="SUPFAM" id="SSF144052">
    <property type="entry name" value="Thermophilic metalloprotease-like"/>
    <property type="match status" value="1"/>
</dbReference>
<evidence type="ECO:0000256" key="3">
    <source>
        <dbReference type="ARBA" id="ARBA00001947"/>
    </source>
</evidence>
<dbReference type="GO" id="GO:0046872">
    <property type="term" value="F:metal ion binding"/>
    <property type="evidence" value="ECO:0007669"/>
    <property type="project" value="UniProtKB-KW"/>
</dbReference>
<dbReference type="KEGG" id="ppd:Ppro_2115"/>
<dbReference type="InterPro" id="IPR035097">
    <property type="entry name" value="M29_N-terminal"/>
</dbReference>
<evidence type="ECO:0000313" key="10">
    <source>
        <dbReference type="EMBL" id="ABK99723.1"/>
    </source>
</evidence>
<keyword evidence="8" id="KW-0378">Hydrolase</keyword>
<evidence type="ECO:0000256" key="4">
    <source>
        <dbReference type="ARBA" id="ARBA00008236"/>
    </source>
</evidence>
<keyword evidence="7" id="KW-0479">Metal-binding</keyword>
<dbReference type="EMBL" id="CP000482">
    <property type="protein sequence ID" value="ABK99723.1"/>
    <property type="molecule type" value="Genomic_DNA"/>
</dbReference>
<proteinExistence type="inferred from homology"/>
<dbReference type="PANTHER" id="PTHR34448:SF1">
    <property type="entry name" value="BLL6088 PROTEIN"/>
    <property type="match status" value="1"/>
</dbReference>
<dbReference type="Proteomes" id="UP000006732">
    <property type="component" value="Chromosome"/>
</dbReference>
<protein>
    <submittedName>
        <fullName evidence="10">Peptidase M29, aminopeptidase II</fullName>
    </submittedName>
</protein>
<dbReference type="eggNOG" id="COG2309">
    <property type="taxonomic scope" value="Bacteria"/>
</dbReference>
<evidence type="ECO:0000256" key="1">
    <source>
        <dbReference type="ARBA" id="ARBA00001941"/>
    </source>
</evidence>
<evidence type="ECO:0000256" key="2">
    <source>
        <dbReference type="ARBA" id="ARBA00001946"/>
    </source>
</evidence>
<comment type="cofactor">
    <cofactor evidence="3">
        <name>Zn(2+)</name>
        <dbReference type="ChEBI" id="CHEBI:29105"/>
    </cofactor>
</comment>
<accession>A1AQV3</accession>
<gene>
    <name evidence="10" type="ordered locus">Ppro_2115</name>
</gene>
<dbReference type="OrthoDB" id="9803993at2"/>
<evidence type="ECO:0000256" key="6">
    <source>
        <dbReference type="ARBA" id="ARBA00022670"/>
    </source>
</evidence>
<comment type="cofactor">
    <cofactor evidence="2">
        <name>Mg(2+)</name>
        <dbReference type="ChEBI" id="CHEBI:18420"/>
    </cofactor>
</comment>
<dbReference type="Pfam" id="PF02073">
    <property type="entry name" value="Peptidase_M29"/>
    <property type="match status" value="1"/>
</dbReference>
<keyword evidence="5 10" id="KW-0031">Aminopeptidase</keyword>
<organism evidence="10 11">
    <name type="scientific">Pelobacter propionicus (strain DSM 2379 / NBRC 103807 / OttBd1)</name>
    <dbReference type="NCBI Taxonomy" id="338966"/>
    <lineage>
        <taxon>Bacteria</taxon>
        <taxon>Pseudomonadati</taxon>
        <taxon>Thermodesulfobacteriota</taxon>
        <taxon>Desulfuromonadia</taxon>
        <taxon>Desulfuromonadales</taxon>
        <taxon>Desulfuromonadaceae</taxon>
        <taxon>Pelobacter</taxon>
    </lineage>
</organism>
<evidence type="ECO:0000256" key="5">
    <source>
        <dbReference type="ARBA" id="ARBA00022438"/>
    </source>
</evidence>
<sequence length="367" mass="41188">MKDPRVQRFAEILVDYSTRVGKGDVVLINAAGLEATPLVKEIYQLCLERGASYVEYGFSVPEIDRTFYNLANQQQLAHFPQHKLDFYKTLTVYIGIAAGENSMVMANARQEAIVTYQKVTKPLIDQRVKHTRWVVTRYPTHAAAQEARMSLEEYEEYLFSACCIDWEQESRKQEKLKKLMDGTSRVRITAPDTDLSFSIGGMPGVKCDGRFNMPDGEVFTAPVRESVEGHITYNCPSIYQGKEFNAVRFEFSRGRIVAASAAGGMSDALNKILDTDDGARYIGEFALGINPGIRTPMRNILFDEKIFGSIHLTPGQAYDECDNGNRSAVHWDLVKVLTDGGEIWFDDVLIQKNGLFVLDALLELNPA</sequence>
<evidence type="ECO:0000256" key="9">
    <source>
        <dbReference type="ARBA" id="ARBA00023049"/>
    </source>
</evidence>
<comment type="similarity">
    <text evidence="4">Belongs to the peptidase M29 family.</text>
</comment>
<dbReference type="RefSeq" id="WP_011735989.1">
    <property type="nucleotide sequence ID" value="NC_008609.1"/>
</dbReference>
<dbReference type="AlphaFoldDB" id="A1AQV3"/>
<evidence type="ECO:0000313" key="11">
    <source>
        <dbReference type="Proteomes" id="UP000006732"/>
    </source>
</evidence>
<keyword evidence="11" id="KW-1185">Reference proteome</keyword>
<dbReference type="InterPro" id="IPR000787">
    <property type="entry name" value="Peptidase_M29"/>
</dbReference>
<keyword evidence="9" id="KW-0482">Metalloprotease</keyword>
<dbReference type="GO" id="GO:0008237">
    <property type="term" value="F:metallopeptidase activity"/>
    <property type="evidence" value="ECO:0007669"/>
    <property type="project" value="UniProtKB-KW"/>
</dbReference>
<reference evidence="10 11" key="1">
    <citation type="submission" date="2006-10" db="EMBL/GenBank/DDBJ databases">
        <title>Complete sequence of chromosome of Pelobacter propionicus DSM 2379.</title>
        <authorList>
            <consortium name="US DOE Joint Genome Institute"/>
            <person name="Copeland A."/>
            <person name="Lucas S."/>
            <person name="Lapidus A."/>
            <person name="Barry K."/>
            <person name="Detter J.C."/>
            <person name="Glavina del Rio T."/>
            <person name="Hammon N."/>
            <person name="Israni S."/>
            <person name="Dalin E."/>
            <person name="Tice H."/>
            <person name="Pitluck S."/>
            <person name="Saunders E."/>
            <person name="Brettin T."/>
            <person name="Bruce D."/>
            <person name="Han C."/>
            <person name="Tapia R."/>
            <person name="Schmutz J."/>
            <person name="Larimer F."/>
            <person name="Land M."/>
            <person name="Hauser L."/>
            <person name="Kyrpides N."/>
            <person name="Kim E."/>
            <person name="Lovley D."/>
            <person name="Richardson P."/>
        </authorList>
    </citation>
    <scope>NUCLEOTIDE SEQUENCE [LARGE SCALE GENOMIC DNA]</scope>
    <source>
        <strain evidence="11">DSM 2379 / NBRC 103807 / OttBd1</strain>
    </source>
</reference>
<dbReference type="Gene3D" id="3.40.1830.10">
    <property type="entry name" value="Thermophilic metalloprotease (M29)"/>
    <property type="match status" value="1"/>
</dbReference>
<comment type="cofactor">
    <cofactor evidence="1">
        <name>Co(2+)</name>
        <dbReference type="ChEBI" id="CHEBI:48828"/>
    </cofactor>
</comment>
<dbReference type="HOGENOM" id="CLU_057697_0_0_7"/>
<keyword evidence="6" id="KW-0645">Protease</keyword>
<name>A1AQV3_PELPD</name>
<dbReference type="GO" id="GO:0006508">
    <property type="term" value="P:proteolysis"/>
    <property type="evidence" value="ECO:0007669"/>
    <property type="project" value="UniProtKB-KW"/>
</dbReference>
<dbReference type="InterPro" id="IPR052170">
    <property type="entry name" value="M29_Exopeptidase"/>
</dbReference>
<dbReference type="GO" id="GO:0004177">
    <property type="term" value="F:aminopeptidase activity"/>
    <property type="evidence" value="ECO:0007669"/>
    <property type="project" value="UniProtKB-KW"/>
</dbReference>